<feature type="domain" description="Glycosyl transferase family 1" evidence="1">
    <location>
        <begin position="219"/>
        <end position="369"/>
    </location>
</feature>
<dbReference type="Gene3D" id="3.40.50.2000">
    <property type="entry name" value="Glycogen Phosphorylase B"/>
    <property type="match status" value="2"/>
</dbReference>
<proteinExistence type="predicted"/>
<dbReference type="EMBL" id="BMWX01000007">
    <property type="protein sequence ID" value="GGZ38014.1"/>
    <property type="molecule type" value="Genomic_DNA"/>
</dbReference>
<feature type="domain" description="Glycosyltransferase subfamily 4-like N-terminal" evidence="2">
    <location>
        <begin position="16"/>
        <end position="140"/>
    </location>
</feature>
<keyword evidence="3" id="KW-0808">Transferase</keyword>
<dbReference type="PANTHER" id="PTHR12526">
    <property type="entry name" value="GLYCOSYLTRANSFERASE"/>
    <property type="match status" value="1"/>
</dbReference>
<dbReference type="AlphaFoldDB" id="A0A918UVU3"/>
<dbReference type="Pfam" id="PF13579">
    <property type="entry name" value="Glyco_trans_4_4"/>
    <property type="match status" value="1"/>
</dbReference>
<dbReference type="Pfam" id="PF00534">
    <property type="entry name" value="Glycos_transf_1"/>
    <property type="match status" value="1"/>
</dbReference>
<evidence type="ECO:0000313" key="4">
    <source>
        <dbReference type="Proteomes" id="UP000619457"/>
    </source>
</evidence>
<reference evidence="3" key="2">
    <citation type="submission" date="2020-09" db="EMBL/GenBank/DDBJ databases">
        <authorList>
            <person name="Sun Q."/>
            <person name="Kim S."/>
        </authorList>
    </citation>
    <scope>NUCLEOTIDE SEQUENCE</scope>
    <source>
        <strain evidence="3">KCTC 12368</strain>
    </source>
</reference>
<dbReference type="PANTHER" id="PTHR12526:SF638">
    <property type="entry name" value="SPORE COAT PROTEIN SA"/>
    <property type="match status" value="1"/>
</dbReference>
<dbReference type="Proteomes" id="UP000619457">
    <property type="component" value="Unassembled WGS sequence"/>
</dbReference>
<comment type="caution">
    <text evidence="3">The sequence shown here is derived from an EMBL/GenBank/DDBJ whole genome shotgun (WGS) entry which is preliminary data.</text>
</comment>
<reference evidence="3" key="1">
    <citation type="journal article" date="2014" name="Int. J. Syst. Evol. Microbiol.">
        <title>Complete genome sequence of Corynebacterium casei LMG S-19264T (=DSM 44701T), isolated from a smear-ripened cheese.</title>
        <authorList>
            <consortium name="US DOE Joint Genome Institute (JGI-PGF)"/>
            <person name="Walter F."/>
            <person name="Albersmeier A."/>
            <person name="Kalinowski J."/>
            <person name="Ruckert C."/>
        </authorList>
    </citation>
    <scope>NUCLEOTIDE SEQUENCE</scope>
    <source>
        <strain evidence="3">KCTC 12368</strain>
    </source>
</reference>
<dbReference type="InterPro" id="IPR028098">
    <property type="entry name" value="Glyco_trans_4-like_N"/>
</dbReference>
<evidence type="ECO:0000313" key="3">
    <source>
        <dbReference type="EMBL" id="GGZ38014.1"/>
    </source>
</evidence>
<dbReference type="CDD" id="cd03823">
    <property type="entry name" value="GT4_ExpE7-like"/>
    <property type="match status" value="1"/>
</dbReference>
<accession>A0A918UVU3</accession>
<name>A0A918UVU3_9BACT</name>
<organism evidence="3 4">
    <name type="scientific">Echinicola pacifica</name>
    <dbReference type="NCBI Taxonomy" id="346377"/>
    <lineage>
        <taxon>Bacteria</taxon>
        <taxon>Pseudomonadati</taxon>
        <taxon>Bacteroidota</taxon>
        <taxon>Cytophagia</taxon>
        <taxon>Cytophagales</taxon>
        <taxon>Cyclobacteriaceae</taxon>
        <taxon>Echinicola</taxon>
    </lineage>
</organism>
<evidence type="ECO:0000259" key="1">
    <source>
        <dbReference type="Pfam" id="PF00534"/>
    </source>
</evidence>
<gene>
    <name evidence="3" type="ORF">GCM10007049_34100</name>
</gene>
<evidence type="ECO:0000259" key="2">
    <source>
        <dbReference type="Pfam" id="PF13579"/>
    </source>
</evidence>
<dbReference type="GO" id="GO:0016757">
    <property type="term" value="F:glycosyltransferase activity"/>
    <property type="evidence" value="ECO:0007669"/>
    <property type="project" value="InterPro"/>
</dbReference>
<dbReference type="RefSeq" id="WP_018475709.1">
    <property type="nucleotide sequence ID" value="NZ_BMWX01000007.1"/>
</dbReference>
<sequence length="402" mass="45157">MKILYINSLYAPDIRGGAELSLKILVEGMQSRGHEVLVLCLQKEAGLKEETVDGVKVYRAGLENHYWPYDSDRPGAATRILWHLKDRDNGQMGGYISEILQAEKPDIVSCHNLAGWSIAAWESIQKASIPIVQVLHDLYLLCPNSNMFKGEQPCGNQCFSCKLLRSRHLSQSQNINAVVGISNSILSKFTQHDYFQNALQARIFNTRNIPDKGNRPHWIKGKPLKFGYLGTLSQIKGLEWLMESFKEMSFPAELLIAGSGKEEYVNQLKSLATDQIQFVGYVNPAEFLQEIDVLVVPSLWEEPLGMVAIEALAYHRPVIAHKSGGLQETVKDKENGLYCYANHPESLTEAMNLLAKDQSLFETLSSSARASVSHILNQDRMLDEYEEVMNKTVSSHHPKKAL</sequence>
<keyword evidence="4" id="KW-1185">Reference proteome</keyword>
<dbReference type="SUPFAM" id="SSF53756">
    <property type="entry name" value="UDP-Glycosyltransferase/glycogen phosphorylase"/>
    <property type="match status" value="1"/>
</dbReference>
<protein>
    <submittedName>
        <fullName evidence="3">Glycosyl transferase family 1</fullName>
    </submittedName>
</protein>
<dbReference type="InterPro" id="IPR001296">
    <property type="entry name" value="Glyco_trans_1"/>
</dbReference>